<gene>
    <name evidence="1" type="ORF">JZ751_024994</name>
</gene>
<dbReference type="EMBL" id="JAFBMS010000007">
    <property type="protein sequence ID" value="KAG9351104.1"/>
    <property type="molecule type" value="Genomic_DNA"/>
</dbReference>
<dbReference type="OrthoDB" id="9907715at2759"/>
<evidence type="ECO:0000313" key="1">
    <source>
        <dbReference type="EMBL" id="KAG9351104.1"/>
    </source>
</evidence>
<evidence type="ECO:0000313" key="2">
    <source>
        <dbReference type="Proteomes" id="UP000824540"/>
    </source>
</evidence>
<sequence length="197" mass="22204">MLLQKGRIWEFYSAIKKVMDSPDPLGRMVQELISRVRWCGTSQLLPLHLLQLPPWLRFRGKPSLSGICELGGTVSGWMSKSRQTIAEVGLYNKHSLDHLLLKGFATYLGKDQGVENYKQEIDNVACNLFFMDPAEPNLNFARDLGLRFARAAHSDRPDCLPASRGLLRACVRPSSQPRAPFAEARWVHLLSVSTGER</sequence>
<dbReference type="PANTHER" id="PTHR47306">
    <property type="entry name" value="SI:CH211-178J18.4-RELATED"/>
    <property type="match status" value="1"/>
</dbReference>
<dbReference type="PANTHER" id="PTHR47306:SF2">
    <property type="entry name" value="CORE-BINDING (CB) DOMAIN-CONTAINING PROTEIN"/>
    <property type="match status" value="1"/>
</dbReference>
<accession>A0A8T2PF03</accession>
<protein>
    <submittedName>
        <fullName evidence="1">Uncharacterized protein</fullName>
    </submittedName>
</protein>
<organism evidence="1 2">
    <name type="scientific">Albula glossodonta</name>
    <name type="common">roundjaw bonefish</name>
    <dbReference type="NCBI Taxonomy" id="121402"/>
    <lineage>
        <taxon>Eukaryota</taxon>
        <taxon>Metazoa</taxon>
        <taxon>Chordata</taxon>
        <taxon>Craniata</taxon>
        <taxon>Vertebrata</taxon>
        <taxon>Euteleostomi</taxon>
        <taxon>Actinopterygii</taxon>
        <taxon>Neopterygii</taxon>
        <taxon>Teleostei</taxon>
        <taxon>Albuliformes</taxon>
        <taxon>Albulidae</taxon>
        <taxon>Albula</taxon>
    </lineage>
</organism>
<dbReference type="AlphaFoldDB" id="A0A8T2PF03"/>
<keyword evidence="2" id="KW-1185">Reference proteome</keyword>
<proteinExistence type="predicted"/>
<comment type="caution">
    <text evidence="1">The sequence shown here is derived from an EMBL/GenBank/DDBJ whole genome shotgun (WGS) entry which is preliminary data.</text>
</comment>
<name>A0A8T2PF03_9TELE</name>
<dbReference type="Proteomes" id="UP000824540">
    <property type="component" value="Unassembled WGS sequence"/>
</dbReference>
<reference evidence="1" key="1">
    <citation type="thesis" date="2021" institute="BYU ScholarsArchive" country="Provo, UT, USA">
        <title>Applications of and Algorithms for Genome Assembly and Genomic Analyses with an Emphasis on Marine Teleosts.</title>
        <authorList>
            <person name="Pickett B.D."/>
        </authorList>
    </citation>
    <scope>NUCLEOTIDE SEQUENCE</scope>
    <source>
        <strain evidence="1">HI-2016</strain>
    </source>
</reference>